<evidence type="ECO:0000256" key="1">
    <source>
        <dbReference type="ARBA" id="ARBA00005005"/>
    </source>
</evidence>
<keyword evidence="5" id="KW-0520">NAD</keyword>
<keyword evidence="11" id="KW-1185">Reference proteome</keyword>
<evidence type="ECO:0000313" key="10">
    <source>
        <dbReference type="EMBL" id="SFD43372.1"/>
    </source>
</evidence>
<dbReference type="PANTHER" id="PTHR48075:SF7">
    <property type="entry name" value="3-HYDROXYACYL-COA DEHYDROGENASE-RELATED"/>
    <property type="match status" value="1"/>
</dbReference>
<evidence type="ECO:0000256" key="2">
    <source>
        <dbReference type="ARBA" id="ARBA00022832"/>
    </source>
</evidence>
<dbReference type="UniPathway" id="UPA00659"/>
<dbReference type="PANTHER" id="PTHR48075">
    <property type="entry name" value="3-HYDROXYACYL-COA DEHYDROGENASE FAMILY PROTEIN"/>
    <property type="match status" value="1"/>
</dbReference>
<dbReference type="STRING" id="32040.SAMN04489710_10254"/>
<keyword evidence="2" id="KW-0276">Fatty acid metabolism</keyword>
<dbReference type="Pfam" id="PF02737">
    <property type="entry name" value="3HCDH_N"/>
    <property type="match status" value="1"/>
</dbReference>
<dbReference type="Gene3D" id="3.90.226.10">
    <property type="entry name" value="2-enoyl-CoA Hydratase, Chain A, domain 1"/>
    <property type="match status" value="1"/>
</dbReference>
<keyword evidence="4" id="KW-0560">Oxidoreductase</keyword>
<comment type="catalytic activity">
    <reaction evidence="7">
        <text>a (3S)-3-hydroxyacyl-CoA + NAD(+) = a 3-oxoacyl-CoA + NADH + H(+)</text>
        <dbReference type="Rhea" id="RHEA:22432"/>
        <dbReference type="ChEBI" id="CHEBI:15378"/>
        <dbReference type="ChEBI" id="CHEBI:57318"/>
        <dbReference type="ChEBI" id="CHEBI:57540"/>
        <dbReference type="ChEBI" id="CHEBI:57945"/>
        <dbReference type="ChEBI" id="CHEBI:90726"/>
        <dbReference type="EC" id="1.1.1.35"/>
    </reaction>
</comment>
<dbReference type="InterPro" id="IPR001753">
    <property type="entry name" value="Enoyl-CoA_hydra/iso"/>
</dbReference>
<evidence type="ECO:0000256" key="7">
    <source>
        <dbReference type="ARBA" id="ARBA00049556"/>
    </source>
</evidence>
<dbReference type="Gene3D" id="3.40.50.720">
    <property type="entry name" value="NAD(P)-binding Rossmann-like Domain"/>
    <property type="match status" value="1"/>
</dbReference>
<dbReference type="InterPro" id="IPR006108">
    <property type="entry name" value="3HC_DH_C"/>
</dbReference>
<evidence type="ECO:0000256" key="4">
    <source>
        <dbReference type="ARBA" id="ARBA00023002"/>
    </source>
</evidence>
<evidence type="ECO:0000256" key="5">
    <source>
        <dbReference type="ARBA" id="ARBA00023027"/>
    </source>
</evidence>
<dbReference type="Pfam" id="PF00378">
    <property type="entry name" value="ECH_1"/>
    <property type="match status" value="1"/>
</dbReference>
<name>A0A1I1SAL2_9BURK</name>
<feature type="domain" description="3-hydroxyacyl-CoA dehydrogenase C-terminal" evidence="8">
    <location>
        <begin position="194"/>
        <end position="295"/>
    </location>
</feature>
<organism evidence="10 11">
    <name type="scientific">Paracidovorax konjaci</name>
    <dbReference type="NCBI Taxonomy" id="32040"/>
    <lineage>
        <taxon>Bacteria</taxon>
        <taxon>Pseudomonadati</taxon>
        <taxon>Pseudomonadota</taxon>
        <taxon>Betaproteobacteria</taxon>
        <taxon>Burkholderiales</taxon>
        <taxon>Comamonadaceae</taxon>
        <taxon>Paracidovorax</taxon>
    </lineage>
</organism>
<dbReference type="InterPro" id="IPR006176">
    <property type="entry name" value="3-OHacyl-CoA_DH_NAD-bd"/>
</dbReference>
<dbReference type="InterPro" id="IPR008927">
    <property type="entry name" value="6-PGluconate_DH-like_C_sf"/>
</dbReference>
<evidence type="ECO:0000256" key="3">
    <source>
        <dbReference type="ARBA" id="ARBA00022963"/>
    </source>
</evidence>
<keyword evidence="6" id="KW-0443">Lipid metabolism</keyword>
<dbReference type="GO" id="GO:0003857">
    <property type="term" value="F:(3S)-3-hydroxyacyl-CoA dehydrogenase (NAD+) activity"/>
    <property type="evidence" value="ECO:0007669"/>
    <property type="project" value="UniProtKB-EC"/>
</dbReference>
<feature type="domain" description="3-hydroxyacyl-CoA dehydrogenase C-terminal" evidence="8">
    <location>
        <begin position="368"/>
        <end position="409"/>
    </location>
</feature>
<dbReference type="Proteomes" id="UP000199517">
    <property type="component" value="Unassembled WGS sequence"/>
</dbReference>
<evidence type="ECO:0000256" key="6">
    <source>
        <dbReference type="ARBA" id="ARBA00023098"/>
    </source>
</evidence>
<feature type="domain" description="3-hydroxyacyl-CoA dehydrogenase NAD binding" evidence="9">
    <location>
        <begin position="8"/>
        <end position="190"/>
    </location>
</feature>
<dbReference type="RefSeq" id="WP_092949687.1">
    <property type="nucleotide sequence ID" value="NZ_FOMQ01000002.1"/>
</dbReference>
<dbReference type="CDD" id="cd06558">
    <property type="entry name" value="crotonase-like"/>
    <property type="match status" value="1"/>
</dbReference>
<dbReference type="Gene3D" id="1.10.1040.50">
    <property type="match status" value="1"/>
</dbReference>
<reference evidence="11" key="1">
    <citation type="submission" date="2016-10" db="EMBL/GenBank/DDBJ databases">
        <authorList>
            <person name="Varghese N."/>
            <person name="Submissions S."/>
        </authorList>
    </citation>
    <scope>NUCLEOTIDE SEQUENCE [LARGE SCALE GENOMIC DNA]</scope>
    <source>
        <strain evidence="11">DSM 7481</strain>
    </source>
</reference>
<evidence type="ECO:0000313" key="11">
    <source>
        <dbReference type="Proteomes" id="UP000199517"/>
    </source>
</evidence>
<dbReference type="SUPFAM" id="SSF52096">
    <property type="entry name" value="ClpP/crotonase"/>
    <property type="match status" value="1"/>
</dbReference>
<proteinExistence type="predicted"/>
<dbReference type="SUPFAM" id="SSF48179">
    <property type="entry name" value="6-phosphogluconate dehydrogenase C-terminal domain-like"/>
    <property type="match status" value="2"/>
</dbReference>
<keyword evidence="3" id="KW-0442">Lipid degradation</keyword>
<dbReference type="OrthoDB" id="5287258at2"/>
<dbReference type="AlphaFoldDB" id="A0A1I1SAL2"/>
<dbReference type="InterPro" id="IPR029045">
    <property type="entry name" value="ClpP/crotonase-like_dom_sf"/>
</dbReference>
<dbReference type="InterPro" id="IPR036291">
    <property type="entry name" value="NAD(P)-bd_dom_sf"/>
</dbReference>
<dbReference type="GO" id="GO:0070403">
    <property type="term" value="F:NAD+ binding"/>
    <property type="evidence" value="ECO:0007669"/>
    <property type="project" value="InterPro"/>
</dbReference>
<dbReference type="EMBL" id="FOMQ01000002">
    <property type="protein sequence ID" value="SFD43372.1"/>
    <property type="molecule type" value="Genomic_DNA"/>
</dbReference>
<dbReference type="Pfam" id="PF00725">
    <property type="entry name" value="3HCDH"/>
    <property type="match status" value="2"/>
</dbReference>
<evidence type="ECO:0000259" key="9">
    <source>
        <dbReference type="Pfam" id="PF02737"/>
    </source>
</evidence>
<accession>A0A1I1SAL2</accession>
<evidence type="ECO:0000259" key="8">
    <source>
        <dbReference type="Pfam" id="PF00725"/>
    </source>
</evidence>
<dbReference type="GO" id="GO:0006635">
    <property type="term" value="P:fatty acid beta-oxidation"/>
    <property type="evidence" value="ECO:0007669"/>
    <property type="project" value="UniProtKB-UniPathway"/>
</dbReference>
<gene>
    <name evidence="10" type="ORF">SAMN04489710_10254</name>
</gene>
<sequence length="806" mass="86948">MSRFQVKKVAVLGAGVMGAQIAAHLANVKVPVVLFDLPAKEGPKNGIVTKAIEGLKKLKPAPLGVVDDAALIGQANYEEHLEQLRECDLIIEAIAERMDWKLDLYRKIAPFVAPTAIVASNTSGLSITKLSEALPDAIKPRFCGIHFFNPPRYMALVELIDTPTTRPEVLDQLEAFVTSGLGKGVVRAHDTPNFIANRVGIAGMLATMKEVENFGLTFDVVDDLTGKKLGRASSGTFRTADVVGLDTMAHVIKTLQDNLTEETDPFYGSFGTPEVLAKLIEMKNLGQKSKAGFYKKVGRDILRFDLESGEYVPGGQKADEVYGRMLKKPAGERLKLLRNAEGAQGRFLWAILRNSFHYAAVHLATIADNARDVDQAMRWGFGMKQGPFELWQEAGWLDVAKMIQEDIDAGKALSKAPLPEWVFKGPVAEAGGVHTAEGSWSASKGAFVPRRQLPVYGRQHFPEKLLGESLPDWRKAGTTVAESDALRTWTLDGHASPSGSRILIASIKSKMHAISPDVMEGLVEAVDTAEREYDGLVIWSGDAPFSVGADLAATMPAFVVAGISAIEGVEQELQNLMLRLRYAQVPVVSAIHGMALGGGCELAVYSARRVAHMESYIGLVEVGVGLVPGAGGLTYIARRAAENAAASTGKDLLPFLTEGFTAAAMAKVGTSALESRKLGYLLESDVVVPHKDEVLFVALNEARAMAASGWRAPHRRLFPVAGRSGIATIRGSLVNMRDGGFISDHDQHIATLIAEIVCGGDVDAGTLVSEEYLMALERKAFCSLIQHPKTQERILGMLNTGKPLRN</sequence>
<protein>
    <submittedName>
        <fullName evidence="10">3-hydroxyacyl-CoA dehydrogenase</fullName>
    </submittedName>
</protein>
<comment type="pathway">
    <text evidence="1">Lipid metabolism; fatty acid beta-oxidation.</text>
</comment>
<dbReference type="SUPFAM" id="SSF51735">
    <property type="entry name" value="NAD(P)-binding Rossmann-fold domains"/>
    <property type="match status" value="1"/>
</dbReference>